<dbReference type="GO" id="GO:0009245">
    <property type="term" value="P:lipid A biosynthetic process"/>
    <property type="evidence" value="ECO:0007669"/>
    <property type="project" value="TreeGrafter"/>
</dbReference>
<evidence type="ECO:0000259" key="7">
    <source>
        <dbReference type="Pfam" id="PF00149"/>
    </source>
</evidence>
<dbReference type="InterPro" id="IPR004843">
    <property type="entry name" value="Calcineurin-like_PHP"/>
</dbReference>
<sequence>MQINLASDQKVYFASDFHLGAPDYRTSKEREYKIIRWLESIEDDAAAIFLVGDIFDFWFEYNTVIPKGFIPFISKIAQMRQKGIPIIFFTGNHDLWMKDYFTVELGIPVHHHPIEIHINRSKLLVGHGDGLGPGDNKYKLLKKLFTNKLCQELFRWLHPDIGIWIAQKWSGSSRISNLEKDEGSFKGEDEWLWAYTKEVEKRTHFDYYIFGHRHLPLELPVGEKSSYINLGEWVSQYTYGVYEHDKFMLKSFAK</sequence>
<dbReference type="Proteomes" id="UP000619457">
    <property type="component" value="Unassembled WGS sequence"/>
</dbReference>
<keyword evidence="9" id="KW-1185">Reference proteome</keyword>
<evidence type="ECO:0000256" key="5">
    <source>
        <dbReference type="ARBA" id="ARBA00023136"/>
    </source>
</evidence>
<proteinExistence type="predicted"/>
<dbReference type="InterPro" id="IPR029052">
    <property type="entry name" value="Metallo-depent_PP-like"/>
</dbReference>
<evidence type="ECO:0000256" key="2">
    <source>
        <dbReference type="ARBA" id="ARBA00022519"/>
    </source>
</evidence>
<dbReference type="PANTHER" id="PTHR34990">
    <property type="entry name" value="UDP-2,3-DIACYLGLUCOSAMINE HYDROLASE-RELATED"/>
    <property type="match status" value="1"/>
</dbReference>
<evidence type="ECO:0000313" key="8">
    <source>
        <dbReference type="EMBL" id="GGZ26477.1"/>
    </source>
</evidence>
<dbReference type="GO" id="GO:0016020">
    <property type="term" value="C:membrane"/>
    <property type="evidence" value="ECO:0007669"/>
    <property type="project" value="GOC"/>
</dbReference>
<gene>
    <name evidence="8" type="primary">lpxH</name>
    <name evidence="8" type="ORF">GCM10007049_18950</name>
</gene>
<protein>
    <submittedName>
        <fullName evidence="8">UDP-2,3-diacylglucosamine hydrolase</fullName>
    </submittedName>
</protein>
<dbReference type="EMBL" id="BMWX01000003">
    <property type="protein sequence ID" value="GGZ26477.1"/>
    <property type="molecule type" value="Genomic_DNA"/>
</dbReference>
<dbReference type="GO" id="GO:0008758">
    <property type="term" value="F:UDP-2,3-diacylglucosamine hydrolase activity"/>
    <property type="evidence" value="ECO:0007669"/>
    <property type="project" value="TreeGrafter"/>
</dbReference>
<keyword evidence="4 8" id="KW-0378">Hydrolase</keyword>
<dbReference type="Pfam" id="PF00149">
    <property type="entry name" value="Metallophos"/>
    <property type="match status" value="1"/>
</dbReference>
<comment type="caution">
    <text evidence="8">The sequence shown here is derived from an EMBL/GenBank/DDBJ whole genome shotgun (WGS) entry which is preliminary data.</text>
</comment>
<dbReference type="RefSeq" id="WP_018473202.1">
    <property type="nucleotide sequence ID" value="NZ_BMWX01000003.1"/>
</dbReference>
<evidence type="ECO:0000313" key="9">
    <source>
        <dbReference type="Proteomes" id="UP000619457"/>
    </source>
</evidence>
<organism evidence="8 9">
    <name type="scientific">Echinicola pacifica</name>
    <dbReference type="NCBI Taxonomy" id="346377"/>
    <lineage>
        <taxon>Bacteria</taxon>
        <taxon>Pseudomonadati</taxon>
        <taxon>Bacteroidota</taxon>
        <taxon>Cytophagia</taxon>
        <taxon>Cytophagales</taxon>
        <taxon>Cyclobacteriaceae</taxon>
        <taxon>Echinicola</taxon>
    </lineage>
</organism>
<name>A0A918UQ84_9BACT</name>
<dbReference type="Gene3D" id="3.60.21.10">
    <property type="match status" value="1"/>
</dbReference>
<reference evidence="8" key="1">
    <citation type="journal article" date="2014" name="Int. J. Syst. Evol. Microbiol.">
        <title>Complete genome sequence of Corynebacterium casei LMG S-19264T (=DSM 44701T), isolated from a smear-ripened cheese.</title>
        <authorList>
            <consortium name="US DOE Joint Genome Institute (JGI-PGF)"/>
            <person name="Walter F."/>
            <person name="Albersmeier A."/>
            <person name="Kalinowski J."/>
            <person name="Ruckert C."/>
        </authorList>
    </citation>
    <scope>NUCLEOTIDE SEQUENCE</scope>
    <source>
        <strain evidence="8">KCTC 12368</strain>
    </source>
</reference>
<keyword evidence="6" id="KW-0464">Manganese</keyword>
<evidence type="ECO:0000256" key="6">
    <source>
        <dbReference type="ARBA" id="ARBA00023211"/>
    </source>
</evidence>
<dbReference type="AlphaFoldDB" id="A0A918UQ84"/>
<dbReference type="SUPFAM" id="SSF56300">
    <property type="entry name" value="Metallo-dependent phosphatases"/>
    <property type="match status" value="1"/>
</dbReference>
<reference evidence="8" key="2">
    <citation type="submission" date="2020-09" db="EMBL/GenBank/DDBJ databases">
        <authorList>
            <person name="Sun Q."/>
            <person name="Kim S."/>
        </authorList>
    </citation>
    <scope>NUCLEOTIDE SEQUENCE</scope>
    <source>
        <strain evidence="8">KCTC 12368</strain>
    </source>
</reference>
<keyword evidence="5" id="KW-0472">Membrane</keyword>
<evidence type="ECO:0000256" key="3">
    <source>
        <dbReference type="ARBA" id="ARBA00022723"/>
    </source>
</evidence>
<keyword evidence="1" id="KW-1003">Cell membrane</keyword>
<accession>A0A918UQ84</accession>
<dbReference type="CDD" id="cd07398">
    <property type="entry name" value="MPP_YbbF-LpxH"/>
    <property type="match status" value="1"/>
</dbReference>
<feature type="domain" description="Calcineurin-like phosphoesterase" evidence="7">
    <location>
        <begin position="10"/>
        <end position="215"/>
    </location>
</feature>
<evidence type="ECO:0000256" key="4">
    <source>
        <dbReference type="ARBA" id="ARBA00022801"/>
    </source>
</evidence>
<dbReference type="InterPro" id="IPR043461">
    <property type="entry name" value="LpxH-like"/>
</dbReference>
<dbReference type="GO" id="GO:0046872">
    <property type="term" value="F:metal ion binding"/>
    <property type="evidence" value="ECO:0007669"/>
    <property type="project" value="UniProtKB-KW"/>
</dbReference>
<dbReference type="PANTHER" id="PTHR34990:SF1">
    <property type="entry name" value="UDP-2,3-DIACYLGLUCOSAMINE HYDROLASE"/>
    <property type="match status" value="1"/>
</dbReference>
<keyword evidence="3" id="KW-0479">Metal-binding</keyword>
<keyword evidence="2" id="KW-0997">Cell inner membrane</keyword>
<evidence type="ECO:0000256" key="1">
    <source>
        <dbReference type="ARBA" id="ARBA00022475"/>
    </source>
</evidence>